<dbReference type="AlphaFoldDB" id="K3UJE7"/>
<feature type="compositionally biased region" description="Polar residues" evidence="1">
    <location>
        <begin position="53"/>
        <end position="69"/>
    </location>
</feature>
<feature type="region of interest" description="Disordered" evidence="1">
    <location>
        <begin position="1"/>
        <end position="648"/>
    </location>
</feature>
<feature type="compositionally biased region" description="Low complexity" evidence="1">
    <location>
        <begin position="386"/>
        <end position="401"/>
    </location>
</feature>
<feature type="compositionally biased region" description="Polar residues" evidence="1">
    <location>
        <begin position="151"/>
        <end position="172"/>
    </location>
</feature>
<evidence type="ECO:0000313" key="3">
    <source>
        <dbReference type="Proteomes" id="UP000007978"/>
    </source>
</evidence>
<dbReference type="GeneID" id="20366334"/>
<comment type="caution">
    <text evidence="2">The sequence shown here is derived from an EMBL/GenBank/DDBJ whole genome shotgun (WGS) entry which is preliminary data.</text>
</comment>
<feature type="compositionally biased region" description="Low complexity" evidence="1">
    <location>
        <begin position="298"/>
        <end position="309"/>
    </location>
</feature>
<organism evidence="2 3">
    <name type="scientific">Fusarium pseudograminearum (strain CS3096)</name>
    <name type="common">Wheat and barley crown-rot fungus</name>
    <dbReference type="NCBI Taxonomy" id="1028729"/>
    <lineage>
        <taxon>Eukaryota</taxon>
        <taxon>Fungi</taxon>
        <taxon>Dikarya</taxon>
        <taxon>Ascomycota</taxon>
        <taxon>Pezizomycotina</taxon>
        <taxon>Sordariomycetes</taxon>
        <taxon>Hypocreomycetidae</taxon>
        <taxon>Hypocreales</taxon>
        <taxon>Nectriaceae</taxon>
        <taxon>Fusarium</taxon>
    </lineage>
</organism>
<dbReference type="EMBL" id="AFNW01000246">
    <property type="protein sequence ID" value="EKJ72091.1"/>
    <property type="molecule type" value="Genomic_DNA"/>
</dbReference>
<evidence type="ECO:0000256" key="1">
    <source>
        <dbReference type="SAM" id="MobiDB-lite"/>
    </source>
</evidence>
<evidence type="ECO:0000313" key="2">
    <source>
        <dbReference type="EMBL" id="EKJ72091.1"/>
    </source>
</evidence>
<feature type="compositionally biased region" description="Low complexity" evidence="1">
    <location>
        <begin position="554"/>
        <end position="583"/>
    </location>
</feature>
<protein>
    <submittedName>
        <fullName evidence="2">Uncharacterized protein</fullName>
    </submittedName>
</protein>
<keyword evidence="3" id="KW-1185">Reference proteome</keyword>
<proteinExistence type="predicted"/>
<dbReference type="OrthoDB" id="5107072at2759"/>
<feature type="compositionally biased region" description="Pro residues" evidence="1">
    <location>
        <begin position="186"/>
        <end position="197"/>
    </location>
</feature>
<dbReference type="RefSeq" id="XP_009259109.1">
    <property type="nucleotide sequence ID" value="XM_009260834.1"/>
</dbReference>
<feature type="compositionally biased region" description="Low complexity" evidence="1">
    <location>
        <begin position="435"/>
        <end position="454"/>
    </location>
</feature>
<feature type="compositionally biased region" description="Polar residues" evidence="1">
    <location>
        <begin position="467"/>
        <end position="479"/>
    </location>
</feature>
<feature type="region of interest" description="Disordered" evidence="1">
    <location>
        <begin position="665"/>
        <end position="732"/>
    </location>
</feature>
<feature type="compositionally biased region" description="Low complexity" evidence="1">
    <location>
        <begin position="591"/>
        <end position="601"/>
    </location>
</feature>
<feature type="compositionally biased region" description="Polar residues" evidence="1">
    <location>
        <begin position="539"/>
        <end position="548"/>
    </location>
</feature>
<dbReference type="HOGENOM" id="CLU_028689_0_0_1"/>
<name>K3UJE7_FUSPC</name>
<dbReference type="Proteomes" id="UP000007978">
    <property type="component" value="Chromosome 2"/>
</dbReference>
<feature type="compositionally biased region" description="Polar residues" evidence="1">
    <location>
        <begin position="217"/>
        <end position="229"/>
    </location>
</feature>
<feature type="compositionally biased region" description="Pro residues" evidence="1">
    <location>
        <begin position="613"/>
        <end position="629"/>
    </location>
</feature>
<sequence>MTQTPYYGGDHRPPPLFVAELDSQPGRPGDAPSHHGPDGTPIFEMASEPVLAQQPQTQTPGENHSSPSNEWLAPLKSPGMPNTKSQGETKDESSKDASAMSQPVMANPWAYFGPESPENKFKEPQAEGRRPSAPVYKAYPGNIETCPPEVPQSTRPPANVSTPDLTSGSNTFYPAPLKLAHRPAKPTSPPAFKPYAPPESQDTSDLLPKPLNRPDRTNTQSPTTPSSYQPYRPHSPQPPVHAAPAFDHRPATTSPLQSAPLASPPDVAQQQPLDPAPHHFHSTASPIQPVKSPDKEPNLPSRPSNSLPTSPKPQPEPQPQKQYGIPNAAPAKPVPTSASAHLPSPMTPSFQQASVVAPSPATPAPSTGVPFSQPQYAAHATVPSYSQASTPGASTSSPAVSNNPGLPFAQPQYAVPVQTHDYGPCQSSVTPSTTASPGVSSPAYSSSQLSPAQPNYGVPQPMYAPTPASSTSGGINSPLPQSPAPYQQAAHAGPTAHQLHTQQSNTQSYVTPNPVQIPQSPPPPYAPQDTGPGVGASPQAPSNHTMYQPSPVGAYSPQPQYPTQPSYAPTTSPPLQGLHGLQPPALPPRPSSSQGFAPSSGFGSGPTGYNPSNYPPPPQTYFSPPPALPARPGLGKLAGGGGKIFGSSSADKWLRKTGQVLESTLAPYLQGQSGSYRPGSHGPQGQQGQPVQQAPGPNPHQAQYFHAPHLAPQFRGAPESGPPQHGPGAPGY</sequence>
<feature type="compositionally biased region" description="Low complexity" evidence="1">
    <location>
        <begin position="254"/>
        <end position="265"/>
    </location>
</feature>
<dbReference type="eggNOG" id="ENOG502T8ZK">
    <property type="taxonomic scope" value="Eukaryota"/>
</dbReference>
<gene>
    <name evidence="2" type="ORF">FPSE_07716</name>
</gene>
<accession>K3UJE7</accession>
<feature type="compositionally biased region" description="Low complexity" evidence="1">
    <location>
        <begin position="353"/>
        <end position="367"/>
    </location>
</feature>
<reference evidence="2 3" key="1">
    <citation type="journal article" date="2012" name="PLoS Pathog.">
        <title>Comparative pathogenomics reveals horizontally acquired novel virulence genes in fungi infecting cereal hosts.</title>
        <authorList>
            <person name="Gardiner D.M."/>
            <person name="McDonald M.C."/>
            <person name="Covarelli L."/>
            <person name="Solomon P.S."/>
            <person name="Rusu A.G."/>
            <person name="Marshall M."/>
            <person name="Kazan K."/>
            <person name="Chakraborty S."/>
            <person name="McDonald B.A."/>
            <person name="Manners J.M."/>
        </authorList>
    </citation>
    <scope>NUCLEOTIDE SEQUENCE [LARGE SCALE GENOMIC DNA]</scope>
    <source>
        <strain evidence="2 3">CS3096</strain>
    </source>
</reference>
<feature type="compositionally biased region" description="Low complexity" evidence="1">
    <location>
        <begin position="678"/>
        <end position="695"/>
    </location>
</feature>
<feature type="compositionally biased region" description="Polar residues" evidence="1">
    <location>
        <begin position="425"/>
        <end position="434"/>
    </location>
</feature>
<feature type="compositionally biased region" description="Polar residues" evidence="1">
    <location>
        <begin position="498"/>
        <end position="511"/>
    </location>
</feature>
<dbReference type="KEGG" id="fpu:FPSE_07716"/>
<feature type="compositionally biased region" description="Basic and acidic residues" evidence="1">
    <location>
        <begin position="117"/>
        <end position="130"/>
    </location>
</feature>